<dbReference type="AlphaFoldDB" id="A0A4Q2RHR1"/>
<dbReference type="Proteomes" id="UP000289411">
    <property type="component" value="Unassembled WGS sequence"/>
</dbReference>
<reference evidence="1 2" key="1">
    <citation type="submission" date="2018-09" db="EMBL/GenBank/DDBJ databases">
        <authorList>
            <person name="Grouzdev D.S."/>
            <person name="Krutkina M.S."/>
        </authorList>
    </citation>
    <scope>NUCLEOTIDE SEQUENCE [LARGE SCALE GENOMIC DNA]</scope>
    <source>
        <strain evidence="1 2">RmlP001</strain>
    </source>
</reference>
<keyword evidence="2" id="KW-1185">Reference proteome</keyword>
<protein>
    <submittedName>
        <fullName evidence="1">Uncharacterized protein</fullName>
    </submittedName>
</protein>
<dbReference type="OrthoDB" id="7864523at2"/>
<name>A0A4Q2RHR1_9HYPH</name>
<proteinExistence type="predicted"/>
<gene>
    <name evidence="1" type="ORF">D3272_04180</name>
</gene>
<sequence>MSDDTPSDARIEYSPFCRMVSRDSLTVYVEIYRVPSIDKRWSLEVVDHLDASSVWDEMFDTDDDALSAFKEALEAEGIAGLTETFH</sequence>
<evidence type="ECO:0000313" key="1">
    <source>
        <dbReference type="EMBL" id="RYB07264.1"/>
    </source>
</evidence>
<dbReference type="RefSeq" id="WP_129217864.1">
    <property type="nucleotide sequence ID" value="NZ_QYBC01000002.1"/>
</dbReference>
<accession>A0A4Q2RHR1</accession>
<reference evidence="1 2" key="2">
    <citation type="submission" date="2019-02" db="EMBL/GenBank/DDBJ databases">
        <title>'Lichenibacterium ramalinii' gen. nov. sp. nov., 'Lichenibacterium minor' gen. nov. sp. nov.</title>
        <authorList>
            <person name="Pankratov T."/>
        </authorList>
    </citation>
    <scope>NUCLEOTIDE SEQUENCE [LARGE SCALE GENOMIC DNA]</scope>
    <source>
        <strain evidence="1 2">RmlP001</strain>
    </source>
</reference>
<evidence type="ECO:0000313" key="2">
    <source>
        <dbReference type="Proteomes" id="UP000289411"/>
    </source>
</evidence>
<comment type="caution">
    <text evidence="1">The sequence shown here is derived from an EMBL/GenBank/DDBJ whole genome shotgun (WGS) entry which is preliminary data.</text>
</comment>
<organism evidence="1 2">
    <name type="scientific">Lichenibacterium ramalinae</name>
    <dbReference type="NCBI Taxonomy" id="2316527"/>
    <lineage>
        <taxon>Bacteria</taxon>
        <taxon>Pseudomonadati</taxon>
        <taxon>Pseudomonadota</taxon>
        <taxon>Alphaproteobacteria</taxon>
        <taxon>Hyphomicrobiales</taxon>
        <taxon>Lichenihabitantaceae</taxon>
        <taxon>Lichenibacterium</taxon>
    </lineage>
</organism>
<dbReference type="EMBL" id="QYBC01000002">
    <property type="protein sequence ID" value="RYB07264.1"/>
    <property type="molecule type" value="Genomic_DNA"/>
</dbReference>